<dbReference type="Pfam" id="PF00561">
    <property type="entry name" value="Abhydrolase_1"/>
    <property type="match status" value="1"/>
</dbReference>
<evidence type="ECO:0000313" key="6">
    <source>
        <dbReference type="Proteomes" id="UP000504606"/>
    </source>
</evidence>
<keyword evidence="4" id="KW-0812">Transmembrane</keyword>
<keyword evidence="1" id="KW-0378">Hydrolase</keyword>
<dbReference type="GO" id="GO:0004301">
    <property type="term" value="F:epoxide hydrolase activity"/>
    <property type="evidence" value="ECO:0007669"/>
    <property type="project" value="UniProtKB-ARBA"/>
</dbReference>
<evidence type="ECO:0000256" key="3">
    <source>
        <dbReference type="SAM" id="MobiDB-lite"/>
    </source>
</evidence>
<dbReference type="OrthoDB" id="408373at2759"/>
<feature type="domain" description="AB hydrolase-1" evidence="5">
    <location>
        <begin position="91"/>
        <end position="403"/>
    </location>
</feature>
<proteinExistence type="inferred from homology"/>
<protein>
    <submittedName>
        <fullName evidence="7">Epoxide hydrolase 4-like</fullName>
    </submittedName>
</protein>
<evidence type="ECO:0000256" key="1">
    <source>
        <dbReference type="ARBA" id="ARBA00022801"/>
    </source>
</evidence>
<feature type="compositionally biased region" description="Basic and acidic residues" evidence="3">
    <location>
        <begin position="305"/>
        <end position="318"/>
    </location>
</feature>
<feature type="region of interest" description="Disordered" evidence="3">
    <location>
        <begin position="300"/>
        <end position="354"/>
    </location>
</feature>
<comment type="similarity">
    <text evidence="2">Belongs to the AB hydrolase superfamily. Epoxide hydrolase family.</text>
</comment>
<dbReference type="InterPro" id="IPR000073">
    <property type="entry name" value="AB_hydrolase_1"/>
</dbReference>
<feature type="transmembrane region" description="Helical" evidence="4">
    <location>
        <begin position="20"/>
        <end position="42"/>
    </location>
</feature>
<accession>A0A6J1SHE6</accession>
<name>A0A6J1SHE6_FRAOC</name>
<dbReference type="InterPro" id="IPR000639">
    <property type="entry name" value="Epox_hydrolase-like"/>
</dbReference>
<evidence type="ECO:0000313" key="7">
    <source>
        <dbReference type="RefSeq" id="XP_026280634.1"/>
    </source>
</evidence>
<dbReference type="Gene3D" id="3.40.50.1820">
    <property type="entry name" value="alpha/beta hydrolase"/>
    <property type="match status" value="2"/>
</dbReference>
<dbReference type="RefSeq" id="XP_026280634.1">
    <property type="nucleotide sequence ID" value="XM_026424849.2"/>
</dbReference>
<dbReference type="Proteomes" id="UP000504606">
    <property type="component" value="Unplaced"/>
</dbReference>
<dbReference type="PRINTS" id="PR00111">
    <property type="entry name" value="ABHYDROLASE"/>
</dbReference>
<reference evidence="7" key="1">
    <citation type="submission" date="2025-08" db="UniProtKB">
        <authorList>
            <consortium name="RefSeq"/>
        </authorList>
    </citation>
    <scope>IDENTIFICATION</scope>
    <source>
        <tissue evidence="7">Whole organism</tissue>
    </source>
</reference>
<dbReference type="GeneID" id="113208016"/>
<feature type="compositionally biased region" description="Low complexity" evidence="3">
    <location>
        <begin position="333"/>
        <end position="354"/>
    </location>
</feature>
<dbReference type="PANTHER" id="PTHR43329">
    <property type="entry name" value="EPOXIDE HYDROLASE"/>
    <property type="match status" value="1"/>
</dbReference>
<evidence type="ECO:0000256" key="4">
    <source>
        <dbReference type="SAM" id="Phobius"/>
    </source>
</evidence>
<keyword evidence="4" id="KW-1133">Transmembrane helix</keyword>
<evidence type="ECO:0000259" key="5">
    <source>
        <dbReference type="Pfam" id="PF00561"/>
    </source>
</evidence>
<sequence>MAWTDLTWRQLALRLATAAVVWSLAAPLALFFVLTLLLRFVWSPRSGFWRPKPRDQPPEALLDTTLGQHEYVTLAKGIKLHYVHNGDTNRPLMLFLHGFPEFWYSWKHQLQEFAKDYWVVAVDMRGYGDSDKPSGTSSYRADILVDDVRELLDAFERPRASLVGHGWGAAVAWMFLERYPERVERLASIGAPHPYVFQRALALNRKQLKRSWYFFLFQVPWVPELVLRCDDLACLSAALRRGRRHSPTVTDQDLEAYKYTFGKSGALTGPLNYYRAAGWGLPRRWRPHRCAALADDVAVDEGITPDEKEPKTGESVAKEDEETEDVQQNNFNAADSTTPPSPTGSGAPDGTADAAPAPSVLVLLGGRDAYVEHSTAFRTRKQFPNVSVVIVRDANHFAHLDDPAAVNRHLRKFMAAD</sequence>
<dbReference type="AlphaFoldDB" id="A0A6J1SHE6"/>
<keyword evidence="4" id="KW-0472">Membrane</keyword>
<gene>
    <name evidence="7" type="primary">LOC113208016</name>
</gene>
<dbReference type="InterPro" id="IPR029058">
    <property type="entry name" value="AB_hydrolase_fold"/>
</dbReference>
<evidence type="ECO:0000256" key="2">
    <source>
        <dbReference type="ARBA" id="ARBA00038334"/>
    </source>
</evidence>
<keyword evidence="6" id="KW-1185">Reference proteome</keyword>
<dbReference type="SUPFAM" id="SSF53474">
    <property type="entry name" value="alpha/beta-Hydrolases"/>
    <property type="match status" value="1"/>
</dbReference>
<dbReference type="PRINTS" id="PR00412">
    <property type="entry name" value="EPOXHYDRLASE"/>
</dbReference>
<organism evidence="6 7">
    <name type="scientific">Frankliniella occidentalis</name>
    <name type="common">Western flower thrips</name>
    <name type="synonym">Euthrips occidentalis</name>
    <dbReference type="NCBI Taxonomy" id="133901"/>
    <lineage>
        <taxon>Eukaryota</taxon>
        <taxon>Metazoa</taxon>
        <taxon>Ecdysozoa</taxon>
        <taxon>Arthropoda</taxon>
        <taxon>Hexapoda</taxon>
        <taxon>Insecta</taxon>
        <taxon>Pterygota</taxon>
        <taxon>Neoptera</taxon>
        <taxon>Paraneoptera</taxon>
        <taxon>Thysanoptera</taxon>
        <taxon>Terebrantia</taxon>
        <taxon>Thripoidea</taxon>
        <taxon>Thripidae</taxon>
        <taxon>Frankliniella</taxon>
    </lineage>
</organism>
<dbReference type="KEGG" id="foc:113208016"/>